<dbReference type="InterPro" id="IPR029058">
    <property type="entry name" value="AB_hydrolase_fold"/>
</dbReference>
<protein>
    <submittedName>
        <fullName evidence="3">Arylformamidase</fullName>
    </submittedName>
</protein>
<dbReference type="OrthoDB" id="9771666at2"/>
<dbReference type="PANTHER" id="PTHR48081">
    <property type="entry name" value="AB HYDROLASE SUPERFAMILY PROTEIN C4A8.06C"/>
    <property type="match status" value="1"/>
</dbReference>
<dbReference type="SUPFAM" id="SSF53474">
    <property type="entry name" value="alpha/beta-Hydrolases"/>
    <property type="match status" value="1"/>
</dbReference>
<proteinExistence type="predicted"/>
<dbReference type="EMBL" id="FNJL01000003">
    <property type="protein sequence ID" value="SDO77147.1"/>
    <property type="molecule type" value="Genomic_DNA"/>
</dbReference>
<accession>A0A1H0M9U1</accession>
<dbReference type="Gene3D" id="3.40.50.1820">
    <property type="entry name" value="alpha/beta hydrolase"/>
    <property type="match status" value="1"/>
</dbReference>
<name>A0A1H0M9U1_9BURK</name>
<reference evidence="4" key="1">
    <citation type="submission" date="2016-10" db="EMBL/GenBank/DDBJ databases">
        <authorList>
            <person name="Varghese N."/>
            <person name="Submissions S."/>
        </authorList>
    </citation>
    <scope>NUCLEOTIDE SEQUENCE [LARGE SCALE GENOMIC DNA]</scope>
    <source>
        <strain evidence="4">DSM 17101</strain>
    </source>
</reference>
<dbReference type="GO" id="GO:0016787">
    <property type="term" value="F:hydrolase activity"/>
    <property type="evidence" value="ECO:0007669"/>
    <property type="project" value="UniProtKB-KW"/>
</dbReference>
<organism evidence="3 4">
    <name type="scientific">Paracidovorax cattleyae</name>
    <dbReference type="NCBI Taxonomy" id="80868"/>
    <lineage>
        <taxon>Bacteria</taxon>
        <taxon>Pseudomonadati</taxon>
        <taxon>Pseudomonadota</taxon>
        <taxon>Betaproteobacteria</taxon>
        <taxon>Burkholderiales</taxon>
        <taxon>Comamonadaceae</taxon>
        <taxon>Paracidovorax</taxon>
    </lineage>
</organism>
<dbReference type="AlphaFoldDB" id="A0A1H0M9U1"/>
<dbReference type="Pfam" id="PF07859">
    <property type="entry name" value="Abhydrolase_3"/>
    <property type="match status" value="1"/>
</dbReference>
<keyword evidence="1" id="KW-0378">Hydrolase</keyword>
<gene>
    <name evidence="3" type="ORF">SAMN04489708_103177</name>
</gene>
<feature type="domain" description="Alpha/beta hydrolase fold-3" evidence="2">
    <location>
        <begin position="76"/>
        <end position="264"/>
    </location>
</feature>
<dbReference type="RefSeq" id="WP_092832392.1">
    <property type="nucleotide sequence ID" value="NZ_CP028290.1"/>
</dbReference>
<sequence length="288" mass="30979">MAMAFPHGFDSQQAIDEAYDTLKRAHDAAASNRHFAEHSEATRQALPYLPAVPYGPTLAETLDIFPADRPGAPVFFFIHGGYWRARSARDFSCVAQGPHALGFTTVAVDYALCPTVTIDEIVRQVRAAAAWVVRHIGEHGGDPARIVVGGHSAGGHLGAMLLCTRWEEDYGLPADPFAGAVLVSGLYDIAPLRYSYLQPAIQLDEGMVRRNSPVLHARPSATPVTLCWGGAEQEAFAQQSRSFHAAWRAAGNAAELHPMPGADHFDAVQAFEDPASLPCRALVRMAGG</sequence>
<dbReference type="Proteomes" id="UP000199317">
    <property type="component" value="Unassembled WGS sequence"/>
</dbReference>
<dbReference type="PANTHER" id="PTHR48081:SF33">
    <property type="entry name" value="KYNURENINE FORMAMIDASE"/>
    <property type="match status" value="1"/>
</dbReference>
<evidence type="ECO:0000313" key="3">
    <source>
        <dbReference type="EMBL" id="SDO77147.1"/>
    </source>
</evidence>
<evidence type="ECO:0000256" key="1">
    <source>
        <dbReference type="ARBA" id="ARBA00022801"/>
    </source>
</evidence>
<evidence type="ECO:0000259" key="2">
    <source>
        <dbReference type="Pfam" id="PF07859"/>
    </source>
</evidence>
<dbReference type="InterPro" id="IPR050300">
    <property type="entry name" value="GDXG_lipolytic_enzyme"/>
</dbReference>
<dbReference type="InterPro" id="IPR013094">
    <property type="entry name" value="AB_hydrolase_3"/>
</dbReference>
<evidence type="ECO:0000313" key="4">
    <source>
        <dbReference type="Proteomes" id="UP000199317"/>
    </source>
</evidence>
<keyword evidence="4" id="KW-1185">Reference proteome</keyword>